<feature type="compositionally biased region" description="Basic and acidic residues" evidence="1">
    <location>
        <begin position="47"/>
        <end position="65"/>
    </location>
</feature>
<dbReference type="Proteomes" id="UP000236343">
    <property type="component" value="Unassembled WGS sequence"/>
</dbReference>
<name>A0A2G8Y5U0_TOXGO</name>
<evidence type="ECO:0000313" key="3">
    <source>
        <dbReference type="Proteomes" id="UP000236343"/>
    </source>
</evidence>
<feature type="region of interest" description="Disordered" evidence="1">
    <location>
        <begin position="1"/>
        <end position="151"/>
    </location>
</feature>
<reference evidence="2 3" key="1">
    <citation type="journal article" date="2016" name="Nat. Commun.">
        <title>Local admixture of amplified and diversified secreted pathogenesis determinants shapes mosaic Toxoplasma gondii genomes.</title>
        <authorList>
            <person name="Lorenzi H."/>
            <person name="Khan A."/>
            <person name="Behnke M.S."/>
            <person name="Namasivayam S."/>
            <person name="Swapna L.S."/>
            <person name="Hadjithomas M."/>
            <person name="Karamycheva S."/>
            <person name="Pinney D."/>
            <person name="Brunk B.P."/>
            <person name="Ajioka J.W."/>
            <person name="Ajzenberg D."/>
            <person name="Boothroyd J.C."/>
            <person name="Boyle J.P."/>
            <person name="Darde M.L."/>
            <person name="Diaz-Miranda M.A."/>
            <person name="Dubey J.P."/>
            <person name="Fritz H.M."/>
            <person name="Gennari S.M."/>
            <person name="Gregory B.D."/>
            <person name="Kim K."/>
            <person name="Saeij J.P."/>
            <person name="Su C."/>
            <person name="White M.W."/>
            <person name="Zhu X.Q."/>
            <person name="Howe D.K."/>
            <person name="Rosenthal B.M."/>
            <person name="Grigg M.E."/>
            <person name="Parkinson J."/>
            <person name="Liu L."/>
            <person name="Kissinger J.C."/>
            <person name="Roos D.S."/>
            <person name="Sibley L.D."/>
        </authorList>
    </citation>
    <scope>NUCLEOTIDE SEQUENCE [LARGE SCALE GENOMIC DNA]</scope>
    <source>
        <strain evidence="2 3">COUG</strain>
    </source>
</reference>
<accession>A0A2G8Y5U0</accession>
<protein>
    <submittedName>
        <fullName evidence="2">Uncharacterized protein</fullName>
    </submittedName>
</protein>
<feature type="compositionally biased region" description="Basic and acidic residues" evidence="1">
    <location>
        <begin position="123"/>
        <end position="143"/>
    </location>
</feature>
<feature type="compositionally biased region" description="Basic and acidic residues" evidence="1">
    <location>
        <begin position="8"/>
        <end position="22"/>
    </location>
</feature>
<proteinExistence type="predicted"/>
<evidence type="ECO:0000313" key="2">
    <source>
        <dbReference type="EMBL" id="PIM02379.1"/>
    </source>
</evidence>
<organism evidence="2 3">
    <name type="scientific">Toxoplasma gondii COUG</name>
    <dbReference type="NCBI Taxonomy" id="1074873"/>
    <lineage>
        <taxon>Eukaryota</taxon>
        <taxon>Sar</taxon>
        <taxon>Alveolata</taxon>
        <taxon>Apicomplexa</taxon>
        <taxon>Conoidasida</taxon>
        <taxon>Coccidia</taxon>
        <taxon>Eucoccidiorida</taxon>
        <taxon>Eimeriorina</taxon>
        <taxon>Sarcocystidae</taxon>
        <taxon>Toxoplasma</taxon>
    </lineage>
</organism>
<feature type="compositionally biased region" description="Polar residues" evidence="1">
    <location>
        <begin position="101"/>
        <end position="121"/>
    </location>
</feature>
<feature type="compositionally biased region" description="Basic and acidic residues" evidence="1">
    <location>
        <begin position="72"/>
        <end position="88"/>
    </location>
</feature>
<dbReference type="EMBL" id="AGQR02001177">
    <property type="protein sequence ID" value="PIM02379.1"/>
    <property type="molecule type" value="Genomic_DNA"/>
</dbReference>
<sequence length="151" mass="17181">MHCNAATETRKEKWRKENEKKKRTEKKGKKERVTATQAGTGRRWSRERRERKEQQTPEKEARERTSAPGELGDCRQGEERTKKLETLRRERRSAKAAARTSGCTYTPSSSHVVESGRSGSARTGEKPAGRREEETRSAEKAEKNASSLGHL</sequence>
<evidence type="ECO:0000256" key="1">
    <source>
        <dbReference type="SAM" id="MobiDB-lite"/>
    </source>
</evidence>
<gene>
    <name evidence="2" type="ORF">TGCOUG_392610</name>
</gene>
<comment type="caution">
    <text evidence="2">The sequence shown here is derived from an EMBL/GenBank/DDBJ whole genome shotgun (WGS) entry which is preliminary data.</text>
</comment>
<dbReference type="AlphaFoldDB" id="A0A2G8Y5U0"/>
<dbReference type="VEuPathDB" id="ToxoDB:TGCOUG_392610"/>